<dbReference type="SUPFAM" id="SSF51735">
    <property type="entry name" value="NAD(P)-binding Rossmann-fold domains"/>
    <property type="match status" value="2"/>
</dbReference>
<dbReference type="STRING" id="288705.RSal33209_2314"/>
<evidence type="ECO:0000256" key="1">
    <source>
        <dbReference type="ARBA" id="ARBA00006484"/>
    </source>
</evidence>
<keyword evidence="3" id="KW-1185">Reference proteome</keyword>
<organism evidence="2 3">
    <name type="scientific">Renibacterium salmoninarum (strain ATCC 33209 / DSM 20767 / JCM 11484 / NBRC 15589 / NCIMB 2235)</name>
    <dbReference type="NCBI Taxonomy" id="288705"/>
    <lineage>
        <taxon>Bacteria</taxon>
        <taxon>Bacillati</taxon>
        <taxon>Actinomycetota</taxon>
        <taxon>Actinomycetes</taxon>
        <taxon>Micrococcales</taxon>
        <taxon>Micrococcaceae</taxon>
        <taxon>Renibacterium</taxon>
    </lineage>
</organism>
<dbReference type="PANTHER" id="PTHR42760">
    <property type="entry name" value="SHORT-CHAIN DEHYDROGENASES/REDUCTASES FAMILY MEMBER"/>
    <property type="match status" value="1"/>
</dbReference>
<dbReference type="GO" id="GO:0016616">
    <property type="term" value="F:oxidoreductase activity, acting on the CH-OH group of donors, NAD or NADP as acceptor"/>
    <property type="evidence" value="ECO:0007669"/>
    <property type="project" value="TreeGrafter"/>
</dbReference>
<dbReference type="EMBL" id="CP000910">
    <property type="protein sequence ID" value="ABY24045.1"/>
    <property type="molecule type" value="Genomic_DNA"/>
</dbReference>
<protein>
    <submittedName>
        <fullName evidence="2">Short chain dehydrogenase</fullName>
    </submittedName>
</protein>
<dbReference type="AlphaFoldDB" id="A9WTA7"/>
<comment type="similarity">
    <text evidence="1">Belongs to the short-chain dehydrogenases/reductases (SDR) family.</text>
</comment>
<dbReference type="eggNOG" id="COG1028">
    <property type="taxonomic scope" value="Bacteria"/>
</dbReference>
<dbReference type="Pfam" id="PF13561">
    <property type="entry name" value="adh_short_C2"/>
    <property type="match status" value="1"/>
</dbReference>
<reference evidence="3" key="1">
    <citation type="journal article" date="2008" name="J. Bacteriol.">
        <title>Genome sequence of the fish pathogen Renibacterium salmoninarum suggests reductive evolution away from an environmental Arthrobacter ancestor.</title>
        <authorList>
            <person name="Wiens G.D."/>
            <person name="Rockey D.D."/>
            <person name="Wu Z."/>
            <person name="Chang J."/>
            <person name="Levy R."/>
            <person name="Crane S."/>
            <person name="Chen D.S."/>
            <person name="Capri G.R."/>
            <person name="Burnett J.R."/>
            <person name="Sudheesh P.S."/>
            <person name="Schipma M.J."/>
            <person name="Burd H."/>
            <person name="Bhattacharyya A."/>
            <person name="Rhodes L.D."/>
            <person name="Kaul R."/>
            <person name="Strom M.S."/>
        </authorList>
    </citation>
    <scope>NUCLEOTIDE SEQUENCE [LARGE SCALE GENOMIC DNA]</scope>
    <source>
        <strain evidence="3">ATCC 33209 / DSM 20767 / JCM 11484 / NBRC 15589 / NCIMB 2235</strain>
    </source>
</reference>
<evidence type="ECO:0000313" key="3">
    <source>
        <dbReference type="Proteomes" id="UP000002007"/>
    </source>
</evidence>
<dbReference type="CDD" id="cd05233">
    <property type="entry name" value="SDR_c"/>
    <property type="match status" value="1"/>
</dbReference>
<dbReference type="InterPro" id="IPR002347">
    <property type="entry name" value="SDR_fam"/>
</dbReference>
<evidence type="ECO:0000313" key="2">
    <source>
        <dbReference type="EMBL" id="ABY24045.1"/>
    </source>
</evidence>
<dbReference type="Proteomes" id="UP000002007">
    <property type="component" value="Chromosome"/>
</dbReference>
<sequence>MDYRELFSLRDRTALVVGAGSGIGREAAAALAARGGGSIIGFSSIRASTVEAGQGVYAASKAGLVQLIRTAAAEFGPSRVRVNAIAPGVVEKPLTAQIKANPDWFRAYANKSALARWSQPEELAGAVVYLASDAASFVTGSVLTVDGGWTAIDGRFDPPA</sequence>
<dbReference type="KEGG" id="rsa:RSal33209_2314"/>
<dbReference type="InterPro" id="IPR036291">
    <property type="entry name" value="NAD(P)-bd_dom_sf"/>
</dbReference>
<dbReference type="Gene3D" id="3.40.50.720">
    <property type="entry name" value="NAD(P)-binding Rossmann-like Domain"/>
    <property type="match status" value="2"/>
</dbReference>
<dbReference type="PROSITE" id="PS00061">
    <property type="entry name" value="ADH_SHORT"/>
    <property type="match status" value="1"/>
</dbReference>
<dbReference type="InterPro" id="IPR020904">
    <property type="entry name" value="Sc_DH/Rdtase_CS"/>
</dbReference>
<accession>A9WTA7</accession>
<dbReference type="HOGENOM" id="CLU_010194_47_3_11"/>
<gene>
    <name evidence="2" type="ordered locus">RSal33209_2314</name>
</gene>
<proteinExistence type="inferred from homology"/>
<name>A9WTA7_RENSM</name>